<protein>
    <submittedName>
        <fullName evidence="1">Uncharacterized protein</fullName>
    </submittedName>
</protein>
<accession>A0AAN7N2D8</accession>
<evidence type="ECO:0000313" key="2">
    <source>
        <dbReference type="Proteomes" id="UP001333110"/>
    </source>
</evidence>
<dbReference type="AlphaFoldDB" id="A0AAN7N2D8"/>
<reference evidence="1 2" key="1">
    <citation type="journal article" date="2023" name="J. Hered.">
        <title>Chromosome-level genome of the wood stork (Mycteria americana) provides insight into avian chromosome evolution.</title>
        <authorList>
            <person name="Flamio R. Jr."/>
            <person name="Ramstad K.M."/>
        </authorList>
    </citation>
    <scope>NUCLEOTIDE SEQUENCE [LARGE SCALE GENOMIC DNA]</scope>
    <source>
        <strain evidence="1">JAX WOST 10</strain>
    </source>
</reference>
<gene>
    <name evidence="1" type="ORF">QYF61_016718</name>
</gene>
<dbReference type="EMBL" id="JAUNZN010000009">
    <property type="protein sequence ID" value="KAK4816401.1"/>
    <property type="molecule type" value="Genomic_DNA"/>
</dbReference>
<dbReference type="Proteomes" id="UP001333110">
    <property type="component" value="Unassembled WGS sequence"/>
</dbReference>
<comment type="caution">
    <text evidence="1">The sequence shown here is derived from an EMBL/GenBank/DDBJ whole genome shotgun (WGS) entry which is preliminary data.</text>
</comment>
<name>A0AAN7N2D8_MYCAM</name>
<proteinExistence type="predicted"/>
<organism evidence="1 2">
    <name type="scientific">Mycteria americana</name>
    <name type="common">Wood stork</name>
    <dbReference type="NCBI Taxonomy" id="33587"/>
    <lineage>
        <taxon>Eukaryota</taxon>
        <taxon>Metazoa</taxon>
        <taxon>Chordata</taxon>
        <taxon>Craniata</taxon>
        <taxon>Vertebrata</taxon>
        <taxon>Euteleostomi</taxon>
        <taxon>Archelosauria</taxon>
        <taxon>Archosauria</taxon>
        <taxon>Dinosauria</taxon>
        <taxon>Saurischia</taxon>
        <taxon>Theropoda</taxon>
        <taxon>Coelurosauria</taxon>
        <taxon>Aves</taxon>
        <taxon>Neognathae</taxon>
        <taxon>Neoaves</taxon>
        <taxon>Aequornithes</taxon>
        <taxon>Ciconiiformes</taxon>
        <taxon>Ciconiidae</taxon>
        <taxon>Mycteria</taxon>
    </lineage>
</organism>
<keyword evidence="2" id="KW-1185">Reference proteome</keyword>
<sequence length="121" mass="13562">MRDLEGLEKGTNINIMKFNKRKCHTLKLRRNNPMHQYMLMAHQLVCSFVEKALVVLVDNKLTMSQQYALAAKKASAILPHQADHCKWSKGGSASPVLSSNETPLGAVSSARLPPARETWIY</sequence>
<evidence type="ECO:0000313" key="1">
    <source>
        <dbReference type="EMBL" id="KAK4816401.1"/>
    </source>
</evidence>